<evidence type="ECO:0000313" key="2">
    <source>
        <dbReference type="EMBL" id="RKK05808.1"/>
    </source>
</evidence>
<keyword evidence="1" id="KW-1133">Transmembrane helix</keyword>
<keyword evidence="4" id="KW-1185">Reference proteome</keyword>
<dbReference type="EMBL" id="RAQU01000009">
    <property type="protein sequence ID" value="RKK05808.1"/>
    <property type="molecule type" value="Genomic_DNA"/>
</dbReference>
<evidence type="ECO:0000313" key="5">
    <source>
        <dbReference type="Proteomes" id="UP000278036"/>
    </source>
</evidence>
<dbReference type="Proteomes" id="UP000278036">
    <property type="component" value="Unassembled WGS sequence"/>
</dbReference>
<dbReference type="InParanoid" id="A0A3A9JYB1"/>
<name>A0A3A9JYB1_9PROT</name>
<evidence type="ECO:0000313" key="4">
    <source>
        <dbReference type="Proteomes" id="UP000274097"/>
    </source>
</evidence>
<dbReference type="EMBL" id="RFLX01000004">
    <property type="protein sequence ID" value="RMI25642.1"/>
    <property type="molecule type" value="Genomic_DNA"/>
</dbReference>
<protein>
    <submittedName>
        <fullName evidence="2">Uncharacterized protein</fullName>
    </submittedName>
</protein>
<dbReference type="RefSeq" id="WP_120636699.1">
    <property type="nucleotide sequence ID" value="NZ_RAQU01000009.1"/>
</dbReference>
<evidence type="ECO:0000256" key="1">
    <source>
        <dbReference type="SAM" id="Phobius"/>
    </source>
</evidence>
<evidence type="ECO:0000313" key="3">
    <source>
        <dbReference type="EMBL" id="RMI25642.1"/>
    </source>
</evidence>
<organism evidence="2 5">
    <name type="scientific">Teichococcus wenyumeiae</name>
    <dbReference type="NCBI Taxonomy" id="2478470"/>
    <lineage>
        <taxon>Bacteria</taxon>
        <taxon>Pseudomonadati</taxon>
        <taxon>Pseudomonadota</taxon>
        <taxon>Alphaproteobacteria</taxon>
        <taxon>Acetobacterales</taxon>
        <taxon>Roseomonadaceae</taxon>
        <taxon>Roseomonas</taxon>
    </lineage>
</organism>
<gene>
    <name evidence="2" type="ORF">D6Z83_02200</name>
    <name evidence="3" type="ORF">EBE87_08000</name>
</gene>
<sequence>MPQEPAFSLATPPLRQRPHWPPRASWQVARASPLRRLWLALLNLRLHPLLREGMVGGIIGILAGWVIAWAALWLTA</sequence>
<keyword evidence="1" id="KW-0812">Transmembrane</keyword>
<dbReference type="Proteomes" id="UP000274097">
    <property type="component" value="Unassembled WGS sequence"/>
</dbReference>
<keyword evidence="1" id="KW-0472">Membrane</keyword>
<reference evidence="2 5" key="1">
    <citation type="submission" date="2018-09" db="EMBL/GenBank/DDBJ databases">
        <title>Roseomonas sp. nov., isolated from feces of Tibetan antelopes in the Qinghai-Tibet plateau, China.</title>
        <authorList>
            <person name="Tian Z."/>
        </authorList>
    </citation>
    <scope>NUCLEOTIDE SEQUENCE [LARGE SCALE GENOMIC DNA]</scope>
    <source>
        <strain evidence="3 4">Z23</strain>
        <strain evidence="2 5">Z24</strain>
    </source>
</reference>
<accession>A0A3A9JYB1</accession>
<proteinExistence type="predicted"/>
<comment type="caution">
    <text evidence="2">The sequence shown here is derived from an EMBL/GenBank/DDBJ whole genome shotgun (WGS) entry which is preliminary data.</text>
</comment>
<dbReference type="AlphaFoldDB" id="A0A3A9JYB1"/>
<feature type="transmembrane region" description="Helical" evidence="1">
    <location>
        <begin position="54"/>
        <end position="74"/>
    </location>
</feature>